<comment type="caution">
    <text evidence="2">The sequence shown here is derived from an EMBL/GenBank/DDBJ whole genome shotgun (WGS) entry which is preliminary data.</text>
</comment>
<evidence type="ECO:0000259" key="1">
    <source>
        <dbReference type="Pfam" id="PF09992"/>
    </source>
</evidence>
<name>A0A4Q7P1F8_9FLAO</name>
<accession>A0A4Q7P1F8</accession>
<dbReference type="Pfam" id="PF09992">
    <property type="entry name" value="NAGPA"/>
    <property type="match status" value="1"/>
</dbReference>
<dbReference type="Proteomes" id="UP000292262">
    <property type="component" value="Unassembled WGS sequence"/>
</dbReference>
<protein>
    <submittedName>
        <fullName evidence="2">Uncharacterized protein YigE (DUF2233 family)</fullName>
    </submittedName>
</protein>
<evidence type="ECO:0000313" key="2">
    <source>
        <dbReference type="EMBL" id="RZS93555.1"/>
    </source>
</evidence>
<evidence type="ECO:0000313" key="3">
    <source>
        <dbReference type="Proteomes" id="UP000292262"/>
    </source>
</evidence>
<feature type="domain" description="Phosphodiester glycosidase" evidence="1">
    <location>
        <begin position="71"/>
        <end position="219"/>
    </location>
</feature>
<dbReference type="AlphaFoldDB" id="A0A4Q7P1F8"/>
<proteinExistence type="predicted"/>
<dbReference type="EMBL" id="SGXE01000002">
    <property type="protein sequence ID" value="RZS93555.1"/>
    <property type="molecule type" value="Genomic_DNA"/>
</dbReference>
<keyword evidence="3" id="KW-1185">Reference proteome</keyword>
<organism evidence="2 3">
    <name type="scientific">Aquimarina brevivitae</name>
    <dbReference type="NCBI Taxonomy" id="323412"/>
    <lineage>
        <taxon>Bacteria</taxon>
        <taxon>Pseudomonadati</taxon>
        <taxon>Bacteroidota</taxon>
        <taxon>Flavobacteriia</taxon>
        <taxon>Flavobacteriales</taxon>
        <taxon>Flavobacteriaceae</taxon>
        <taxon>Aquimarina</taxon>
    </lineage>
</organism>
<gene>
    <name evidence="2" type="ORF">EV197_2135</name>
</gene>
<reference evidence="2 3" key="1">
    <citation type="submission" date="2019-02" db="EMBL/GenBank/DDBJ databases">
        <title>Genomic Encyclopedia of Type Strains, Phase IV (KMG-IV): sequencing the most valuable type-strain genomes for metagenomic binning, comparative biology and taxonomic classification.</title>
        <authorList>
            <person name="Goeker M."/>
        </authorList>
    </citation>
    <scope>NUCLEOTIDE SEQUENCE [LARGE SCALE GENOMIC DNA]</scope>
    <source>
        <strain evidence="2 3">DSM 17196</strain>
    </source>
</reference>
<dbReference type="InterPro" id="IPR018711">
    <property type="entry name" value="NAGPA"/>
</dbReference>
<sequence>MGMKPVSIIFIVSLLMIYNRPYAQKKDATLFLTHTLHPKKQTLQFFWKDESGTTYQTFKQLKESLSGMGKKLVFAMNGGMYTPTYDPQGLYIENGVVKAPIDTIQKGYGNFYLQPNGVFYLTKNNVPGVCTTNDFESKNIAFATQSGPMLVIDGKIHPKFKKGSSYLNIRNGVGILPNGNILFVMSKKELSLYDFAHYFQSKGCLNALYLDGFVSKTFLPEKGYHKLDGNFGVIIGEIKNKSEAP</sequence>